<dbReference type="AlphaFoldDB" id="A0AAV2C8Q4"/>
<dbReference type="Gene3D" id="1.20.1280.50">
    <property type="match status" value="1"/>
</dbReference>
<dbReference type="InterPro" id="IPR006566">
    <property type="entry name" value="FBD"/>
</dbReference>
<organism evidence="3 4">
    <name type="scientific">Linum trigynum</name>
    <dbReference type="NCBI Taxonomy" id="586398"/>
    <lineage>
        <taxon>Eukaryota</taxon>
        <taxon>Viridiplantae</taxon>
        <taxon>Streptophyta</taxon>
        <taxon>Embryophyta</taxon>
        <taxon>Tracheophyta</taxon>
        <taxon>Spermatophyta</taxon>
        <taxon>Magnoliopsida</taxon>
        <taxon>eudicotyledons</taxon>
        <taxon>Gunneridae</taxon>
        <taxon>Pentapetalae</taxon>
        <taxon>rosids</taxon>
        <taxon>fabids</taxon>
        <taxon>Malpighiales</taxon>
        <taxon>Linaceae</taxon>
        <taxon>Linum</taxon>
    </lineage>
</organism>
<dbReference type="PANTHER" id="PTHR31900">
    <property type="entry name" value="F-BOX/RNI SUPERFAMILY PROTEIN-RELATED"/>
    <property type="match status" value="1"/>
</dbReference>
<accession>A0AAV2C8Q4</accession>
<dbReference type="InterPro" id="IPR055411">
    <property type="entry name" value="LRR_FXL15/At3g58940/PEG3-like"/>
</dbReference>
<dbReference type="InterPro" id="IPR036047">
    <property type="entry name" value="F-box-like_dom_sf"/>
</dbReference>
<dbReference type="PANTHER" id="PTHR31900:SF34">
    <property type="entry name" value="EMB|CAB62440.1-RELATED"/>
    <property type="match status" value="1"/>
</dbReference>
<dbReference type="Pfam" id="PF00646">
    <property type="entry name" value="F-box"/>
    <property type="match status" value="1"/>
</dbReference>
<dbReference type="Pfam" id="PF24758">
    <property type="entry name" value="LRR_At5g56370"/>
    <property type="match status" value="1"/>
</dbReference>
<name>A0AAV2C8Q4_9ROSI</name>
<dbReference type="InterPro" id="IPR032675">
    <property type="entry name" value="LRR_dom_sf"/>
</dbReference>
<dbReference type="InterPro" id="IPR050232">
    <property type="entry name" value="FBL13/AtMIF1-like"/>
</dbReference>
<dbReference type="SMART" id="SM00256">
    <property type="entry name" value="FBOX"/>
    <property type="match status" value="1"/>
</dbReference>
<dbReference type="Proteomes" id="UP001497516">
    <property type="component" value="Chromosome 1"/>
</dbReference>
<dbReference type="PROSITE" id="PS50181">
    <property type="entry name" value="FBOX"/>
    <property type="match status" value="1"/>
</dbReference>
<sequence length="492" mass="54969">METTKNASTTARADPETGDVDRLSSLPDHVLSHILSFMETKYAVSTAVLSRRWEDLWTRVSSLDLERVFTPQLLIEAMSRETDALEIRDLEFCRLVNKVMGQHKDLNSVRRLRFRFTDDHGELFDKGLVFGPPMEEIDVKIHGCPGNGSRQQRWRCVPENFYTLKNLKVAKLSGVILGAINESVFLPSLKILQLCEVGIEDFESLGRFISGCPALENAHLESCKPSNQSEKAMIEVSLPCLKSLVIKDDGNRDGPMCPIVMEAPKLEDLHLREFADLHFKGITPLPCLHTADVDVGKECRTSVHDLIRLLAGISNAKTMVLSRHTLSHLSAVDDDVQLPVFPNLAHLTIQIGGCSGSSWVLHALLNSASKLQSLVIVLGDTIGPMGMRWENLETARTPECLLSSLEEIEIQELQVCGEEKKMIAYLLKAGAVLKKVNIQGSYSDLADDIDFMSLPKLPRGSSACTIELDLIQRRRLDPVADLRHSWDYFFEI</sequence>
<proteinExistence type="predicted"/>
<dbReference type="Pfam" id="PF08387">
    <property type="entry name" value="FBD"/>
    <property type="match status" value="1"/>
</dbReference>
<evidence type="ECO:0000259" key="2">
    <source>
        <dbReference type="PROSITE" id="PS50181"/>
    </source>
</evidence>
<dbReference type="Gene3D" id="3.80.10.10">
    <property type="entry name" value="Ribonuclease Inhibitor"/>
    <property type="match status" value="1"/>
</dbReference>
<evidence type="ECO:0000256" key="1">
    <source>
        <dbReference type="SAM" id="MobiDB-lite"/>
    </source>
</evidence>
<feature type="compositionally biased region" description="Polar residues" evidence="1">
    <location>
        <begin position="1"/>
        <end position="11"/>
    </location>
</feature>
<dbReference type="CDD" id="cd22160">
    <property type="entry name" value="F-box_AtFBL13-like"/>
    <property type="match status" value="1"/>
</dbReference>
<protein>
    <recommendedName>
        <fullName evidence="2">F-box domain-containing protein</fullName>
    </recommendedName>
</protein>
<dbReference type="InterPro" id="IPR053781">
    <property type="entry name" value="F-box_AtFBL13-like"/>
</dbReference>
<dbReference type="SMART" id="SM00579">
    <property type="entry name" value="FBD"/>
    <property type="match status" value="1"/>
</dbReference>
<keyword evidence="4" id="KW-1185">Reference proteome</keyword>
<dbReference type="SUPFAM" id="SSF52047">
    <property type="entry name" value="RNI-like"/>
    <property type="match status" value="1"/>
</dbReference>
<dbReference type="InterPro" id="IPR001810">
    <property type="entry name" value="F-box_dom"/>
</dbReference>
<evidence type="ECO:0000313" key="3">
    <source>
        <dbReference type="EMBL" id="CAL1352579.1"/>
    </source>
</evidence>
<feature type="domain" description="F-box" evidence="2">
    <location>
        <begin position="20"/>
        <end position="68"/>
    </location>
</feature>
<dbReference type="SUPFAM" id="SSF81383">
    <property type="entry name" value="F-box domain"/>
    <property type="match status" value="1"/>
</dbReference>
<feature type="region of interest" description="Disordered" evidence="1">
    <location>
        <begin position="1"/>
        <end position="21"/>
    </location>
</feature>
<evidence type="ECO:0000313" key="4">
    <source>
        <dbReference type="Proteomes" id="UP001497516"/>
    </source>
</evidence>
<dbReference type="EMBL" id="OZ034813">
    <property type="protein sequence ID" value="CAL1352579.1"/>
    <property type="molecule type" value="Genomic_DNA"/>
</dbReference>
<gene>
    <name evidence="3" type="ORF">LTRI10_LOCUS539</name>
</gene>
<reference evidence="3 4" key="1">
    <citation type="submission" date="2024-04" db="EMBL/GenBank/DDBJ databases">
        <authorList>
            <person name="Fracassetti M."/>
        </authorList>
    </citation>
    <scope>NUCLEOTIDE SEQUENCE [LARGE SCALE GENOMIC DNA]</scope>
</reference>